<comment type="caution">
    <text evidence="2">The sequence shown here is derived from an EMBL/GenBank/DDBJ whole genome shotgun (WGS) entry which is preliminary data.</text>
</comment>
<evidence type="ECO:0000256" key="1">
    <source>
        <dbReference type="SAM" id="Coils"/>
    </source>
</evidence>
<name>A0A832WI84_9EURY</name>
<dbReference type="RefSeq" id="WP_010871022.1">
    <property type="nucleotide sequence ID" value="NC_000909.1"/>
</dbReference>
<keyword evidence="1" id="KW-0175">Coiled coil</keyword>
<protein>
    <submittedName>
        <fullName evidence="2">Uncharacterized protein</fullName>
    </submittedName>
</protein>
<reference evidence="2" key="1">
    <citation type="journal article" date="2020" name="bioRxiv">
        <title>A rank-normalized archaeal taxonomy based on genome phylogeny resolves widespread incomplete and uneven classifications.</title>
        <authorList>
            <person name="Rinke C."/>
            <person name="Chuvochina M."/>
            <person name="Mussig A.J."/>
            <person name="Chaumeil P.-A."/>
            <person name="Waite D.W."/>
            <person name="Whitman W.B."/>
            <person name="Parks D.H."/>
            <person name="Hugenholtz P."/>
        </authorList>
    </citation>
    <scope>NUCLEOTIDE SEQUENCE</scope>
    <source>
        <strain evidence="2">UBA8849</strain>
    </source>
</reference>
<evidence type="ECO:0000313" key="3">
    <source>
        <dbReference type="Proteomes" id="UP000645676"/>
    </source>
</evidence>
<dbReference type="Proteomes" id="UP000645676">
    <property type="component" value="Unassembled WGS sequence"/>
</dbReference>
<dbReference type="EMBL" id="DUJR01000005">
    <property type="protein sequence ID" value="HII59134.1"/>
    <property type="molecule type" value="Genomic_DNA"/>
</dbReference>
<gene>
    <name evidence="2" type="ORF">HA335_00915</name>
</gene>
<accession>A0A832WI84</accession>
<feature type="coiled-coil region" evidence="1">
    <location>
        <begin position="115"/>
        <end position="159"/>
    </location>
</feature>
<evidence type="ECO:0000313" key="2">
    <source>
        <dbReference type="EMBL" id="HII59134.1"/>
    </source>
</evidence>
<proteinExistence type="predicted"/>
<sequence length="160" mass="17963">MSKSGNKNQNCPKCNNSPWIQRANNFIAQNQNVQTGTKEYYQVEAVKYLLNNGHCGIDCRAKISDIIKGINYPKNREAFQHEVLIPLKQYGIIATLVYPGRKGGVFIPCNNDEIKKVAKQVFKRIESELENLEGSATGVQNIKNLANSLKTTVHNLKNTI</sequence>
<organism evidence="2 3">
    <name type="scientific">Methanocaldococcus jannaschii</name>
    <dbReference type="NCBI Taxonomy" id="2190"/>
    <lineage>
        <taxon>Archaea</taxon>
        <taxon>Methanobacteriati</taxon>
        <taxon>Methanobacteriota</taxon>
        <taxon>Methanomada group</taxon>
        <taxon>Methanococci</taxon>
        <taxon>Methanococcales</taxon>
        <taxon>Methanocaldococcaceae</taxon>
        <taxon>Methanocaldococcus</taxon>
    </lineage>
</organism>
<dbReference type="SMR" id="A0A832WI84"/>
<dbReference type="AlphaFoldDB" id="A0A832WI84"/>